<evidence type="ECO:0000313" key="3">
    <source>
        <dbReference type="Proteomes" id="UP000053961"/>
    </source>
</evidence>
<dbReference type="EMBL" id="LGHB01000016">
    <property type="protein sequence ID" value="KUK96296.1"/>
    <property type="molecule type" value="Genomic_DNA"/>
</dbReference>
<dbReference type="Proteomes" id="UP000053961">
    <property type="component" value="Unassembled WGS sequence"/>
</dbReference>
<proteinExistence type="predicted"/>
<reference evidence="2" key="1">
    <citation type="journal article" date="2015" name="MBio">
        <title>Genome-resolved metagenomic analysis reveals roles for candidate phyla and other microbial community members in biogeochemical transformations in oil reservoirs.</title>
        <authorList>
            <person name="Hu P."/>
            <person name="Tom L."/>
            <person name="Singh A."/>
            <person name="Thomas B.C."/>
            <person name="Baker B.J."/>
            <person name="Piceno Y.M."/>
            <person name="Andersen G.L."/>
            <person name="Banfield J.F."/>
        </authorList>
    </citation>
    <scope>NUCLEOTIDE SEQUENCE [LARGE SCALE GENOMIC DNA]</scope>
    <source>
        <strain evidence="2">56_747</strain>
    </source>
</reference>
<evidence type="ECO:0000313" key="1">
    <source>
        <dbReference type="EMBL" id="KUK44821.1"/>
    </source>
</evidence>
<organism evidence="2 3">
    <name type="scientific">Methanothrix harundinacea</name>
    <dbReference type="NCBI Taxonomy" id="301375"/>
    <lineage>
        <taxon>Archaea</taxon>
        <taxon>Methanobacteriati</taxon>
        <taxon>Methanobacteriota</taxon>
        <taxon>Stenosarchaea group</taxon>
        <taxon>Methanomicrobia</taxon>
        <taxon>Methanotrichales</taxon>
        <taxon>Methanotrichaceae</taxon>
        <taxon>Methanothrix</taxon>
    </lineage>
</organism>
<dbReference type="AlphaFoldDB" id="A0A117MCD2"/>
<name>A0A117MCD2_9EURY</name>
<comment type="caution">
    <text evidence="2">The sequence shown here is derived from an EMBL/GenBank/DDBJ whole genome shotgun (WGS) entry which is preliminary data.</text>
</comment>
<dbReference type="Proteomes" id="UP000057043">
    <property type="component" value="Unassembled WGS sequence"/>
</dbReference>
<protein>
    <submittedName>
        <fullName evidence="2">Uncharacterized protein</fullName>
    </submittedName>
</protein>
<dbReference type="PATRIC" id="fig|301375.6.peg.154"/>
<gene>
    <name evidence="1" type="ORF">XD72_0781</name>
    <name evidence="2" type="ORF">XE07_1233</name>
</gene>
<evidence type="ECO:0000313" key="2">
    <source>
        <dbReference type="EMBL" id="KUK96296.1"/>
    </source>
</evidence>
<dbReference type="EMBL" id="LGFT01000014">
    <property type="protein sequence ID" value="KUK44821.1"/>
    <property type="molecule type" value="Genomic_DNA"/>
</dbReference>
<sequence>MLKSSLLEVSPTRSKPFAVSALLVLSLASTALAQTSGDEKVTEDGEYIYGE</sequence>
<accession>A0A117MCD2</accession>
<evidence type="ECO:0000313" key="4">
    <source>
        <dbReference type="Proteomes" id="UP000057043"/>
    </source>
</evidence>
<reference evidence="3 4" key="2">
    <citation type="journal article" date="2015" name="MBio">
        <title>Genome-Resolved Metagenomic Analysis Reveals Roles for Candidate Phyla and Other Microbial Community Members in Biogeochemical Transformations in Oil Reservoirs.</title>
        <authorList>
            <person name="Hu P."/>
            <person name="Tom L."/>
            <person name="Singh A."/>
            <person name="Thomas B.C."/>
            <person name="Baker B.J."/>
            <person name="Piceno Y.M."/>
            <person name="Andersen G.L."/>
            <person name="Banfield J.F."/>
        </authorList>
    </citation>
    <scope>NUCLEOTIDE SEQUENCE [LARGE SCALE GENOMIC DNA]</scope>
    <source>
        <strain evidence="1">57_489</strain>
    </source>
</reference>